<evidence type="ECO:0008006" key="4">
    <source>
        <dbReference type="Google" id="ProtNLM"/>
    </source>
</evidence>
<proteinExistence type="predicted"/>
<evidence type="ECO:0000256" key="1">
    <source>
        <dbReference type="SAM" id="SignalP"/>
    </source>
</evidence>
<dbReference type="STRING" id="465721.ACG33_03120"/>
<dbReference type="EMBL" id="CP011971">
    <property type="protein sequence ID" value="AMN46116.1"/>
    <property type="molecule type" value="Genomic_DNA"/>
</dbReference>
<name>A0A127F6N3_STEDE</name>
<accession>A0A127F6N3</accession>
<dbReference type="KEGG" id="sdf:ACG33_03120"/>
<reference evidence="2 3" key="1">
    <citation type="submission" date="2015-06" db="EMBL/GenBank/DDBJ databases">
        <title>A Comprehensive Approach to Explore the Metabolic and Phylogenetic Diversity of Bacterial Steroid Degradation in the Environment: Testosterone as an Example.</title>
        <authorList>
            <person name="Yang F.-C."/>
            <person name="Chen Y.-L."/>
            <person name="Yu C.-P."/>
            <person name="Tang S.-L."/>
            <person name="Wang P.-H."/>
            <person name="Ismail W."/>
            <person name="Wang C.-H."/>
            <person name="Yang C.-Y."/>
            <person name="Chiang Y.-R."/>
        </authorList>
    </citation>
    <scope>NUCLEOTIDE SEQUENCE [LARGE SCALE GENOMIC DNA]</scope>
    <source>
        <strain evidence="2 3">DSM 18526</strain>
    </source>
</reference>
<keyword evidence="3" id="KW-1185">Reference proteome</keyword>
<feature type="chain" id="PRO_5007448192" description="Secreted protein" evidence="1">
    <location>
        <begin position="22"/>
        <end position="84"/>
    </location>
</feature>
<dbReference type="Proteomes" id="UP000070250">
    <property type="component" value="Chromosome"/>
</dbReference>
<protein>
    <recommendedName>
        <fullName evidence="4">Secreted protein</fullName>
    </recommendedName>
</protein>
<evidence type="ECO:0000313" key="2">
    <source>
        <dbReference type="EMBL" id="AMN46116.1"/>
    </source>
</evidence>
<keyword evidence="1" id="KW-0732">Signal</keyword>
<feature type="signal peptide" evidence="1">
    <location>
        <begin position="1"/>
        <end position="21"/>
    </location>
</feature>
<dbReference type="AlphaFoldDB" id="A0A127F6N3"/>
<sequence length="84" mass="9324">MTSLPYLRAAPLMASLPYLRAAPLMASLPYLRAAPLMVFVVVPSDLRHDDKDHERGGIAFGQQSITNPLRSRRRARYVTGGCQI</sequence>
<gene>
    <name evidence="2" type="ORF">ACG33_03120</name>
</gene>
<evidence type="ECO:0000313" key="3">
    <source>
        <dbReference type="Proteomes" id="UP000070250"/>
    </source>
</evidence>
<organism evidence="2 3">
    <name type="scientific">Steroidobacter denitrificans</name>
    <dbReference type="NCBI Taxonomy" id="465721"/>
    <lineage>
        <taxon>Bacteria</taxon>
        <taxon>Pseudomonadati</taxon>
        <taxon>Pseudomonadota</taxon>
        <taxon>Gammaproteobacteria</taxon>
        <taxon>Steroidobacterales</taxon>
        <taxon>Steroidobacteraceae</taxon>
        <taxon>Steroidobacter</taxon>
    </lineage>
</organism>